<sequence length="44" mass="5021">MSPPTWIALLVAIFGGIQTGLKIREHLIDYPLRKREETEDPEGE</sequence>
<evidence type="ECO:0000313" key="2">
    <source>
        <dbReference type="Proteomes" id="UP000005427"/>
    </source>
</evidence>
<dbReference type="KEGG" id="vg:11541279"/>
<dbReference type="Proteomes" id="UP000005427">
    <property type="component" value="Segment"/>
</dbReference>
<protein>
    <submittedName>
        <fullName evidence="1">Uncharacterized protein</fullName>
    </submittedName>
</protein>
<proteinExistence type="predicted"/>
<keyword evidence="2" id="KW-1185">Reference proteome</keyword>
<reference evidence="1 2" key="1">
    <citation type="submission" date="2011-06" db="EMBL/GenBank/DDBJ databases">
        <title>Two lysogenic phages can combine to generate a single lytic phage.</title>
        <authorList>
            <person name="Petrovski S."/>
        </authorList>
    </citation>
    <scope>NUCLEOTIDE SEQUENCE [LARGE SCALE GENOMIC DNA]</scope>
</reference>
<accession>G9FGX6</accession>
<organism evidence="1 2">
    <name type="scientific">Rhodococcus phage REQ2</name>
    <dbReference type="NCBI Taxonomy" id="1109713"/>
    <lineage>
        <taxon>Viruses</taxon>
        <taxon>Duplodnaviria</taxon>
        <taxon>Heunggongvirae</taxon>
        <taxon>Uroviricota</taxon>
        <taxon>Caudoviricetes</taxon>
        <taxon>Caudoviricetes incertae sedis</taxon>
        <taxon>Melbournevirus</taxon>
        <taxon>Melbournevirus REQ2</taxon>
    </lineage>
</organism>
<dbReference type="GeneID" id="11541279"/>
<evidence type="ECO:0000313" key="1">
    <source>
        <dbReference type="EMBL" id="AEV51887.1"/>
    </source>
</evidence>
<dbReference type="RefSeq" id="YP_005087077.1">
    <property type="nucleotide sequence ID" value="NC_016652.1"/>
</dbReference>
<name>G9FGX6_9CAUD</name>
<dbReference type="EMBL" id="JN116823">
    <property type="protein sequence ID" value="AEV51887.1"/>
    <property type="molecule type" value="Genomic_DNA"/>
</dbReference>